<dbReference type="InterPro" id="IPR000209">
    <property type="entry name" value="Peptidase_S8/S53_dom"/>
</dbReference>
<feature type="active site" description="Charge relay system" evidence="5">
    <location>
        <position position="228"/>
    </location>
</feature>
<feature type="region of interest" description="Disordered" evidence="6">
    <location>
        <begin position="217"/>
        <end position="246"/>
    </location>
</feature>
<evidence type="ECO:0000259" key="7">
    <source>
        <dbReference type="Pfam" id="PF00082"/>
    </source>
</evidence>
<evidence type="ECO:0000256" key="1">
    <source>
        <dbReference type="ARBA" id="ARBA00011073"/>
    </source>
</evidence>
<gene>
    <name evidence="8" type="ORF">LQ327_09945</name>
</gene>
<dbReference type="InterPro" id="IPR036852">
    <property type="entry name" value="Peptidase_S8/S53_dom_sf"/>
</dbReference>
<dbReference type="PROSITE" id="PS51892">
    <property type="entry name" value="SUBTILASE"/>
    <property type="match status" value="1"/>
</dbReference>
<dbReference type="Gene3D" id="3.40.50.200">
    <property type="entry name" value="Peptidase S8/S53 domain"/>
    <property type="match status" value="1"/>
</dbReference>
<feature type="compositionally biased region" description="Low complexity" evidence="6">
    <location>
        <begin position="229"/>
        <end position="238"/>
    </location>
</feature>
<dbReference type="EMBL" id="JAJNDB010000001">
    <property type="protein sequence ID" value="MCD2193697.1"/>
    <property type="molecule type" value="Genomic_DNA"/>
</dbReference>
<dbReference type="InterPro" id="IPR023828">
    <property type="entry name" value="Peptidase_S8_Ser-AS"/>
</dbReference>
<feature type="domain" description="Peptidase S8/S53" evidence="7">
    <location>
        <begin position="187"/>
        <end position="428"/>
    </location>
</feature>
<evidence type="ECO:0000313" key="8">
    <source>
        <dbReference type="EMBL" id="MCD2193697.1"/>
    </source>
</evidence>
<dbReference type="Proteomes" id="UP001199469">
    <property type="component" value="Unassembled WGS sequence"/>
</dbReference>
<sequence length="448" mass="45960">MTSPQQLNPGRPEYTGRSILVMELDAHPDEESLARTVRSFAGTSSIASSSDFGHHAMVMDQIGDEDATLFPNLGLAVVPGGAERVAALRNAATTDARIRSVEPEQVMYALAAPADAPIGDQQLEQYLRGYRDAASALLTNLGLDGATVPTQFAPNGAAATASATFADTDATTWGLQAALVDTSPWTGEGIRLAVLDTGIDLTHPDVVGRRVINQSFVPDEEVQDGNGHGTHTSGTAAGPRVPPSGSRRYGVAGSANLFVGKVLSDAGSGSDSQVLAGMEWAVTQRCQVISMSLGSNDPTVSSAYEAVGQRALDAGCLIVAAAGNNATRPGDPGFVGRPANSTSVMAVGAIDPEMQIARFSARTGPAAGGQVDIAGPGTVVFSAWPLPDEFKTIQGTSMATPHVSGIAALYAQATGATGMTLWGEVVRGARQLTLPSVDVGAGLVQAPR</sequence>
<keyword evidence="3 5" id="KW-0378">Hydrolase</keyword>
<comment type="similarity">
    <text evidence="1 5">Belongs to the peptidase S8 family.</text>
</comment>
<dbReference type="RefSeq" id="WP_230732206.1">
    <property type="nucleotide sequence ID" value="NZ_JAJNDB010000001.1"/>
</dbReference>
<evidence type="ECO:0000256" key="6">
    <source>
        <dbReference type="SAM" id="MobiDB-lite"/>
    </source>
</evidence>
<reference evidence="8 9" key="1">
    <citation type="submission" date="2021-11" db="EMBL/GenBank/DDBJ databases">
        <title>Draft genome sequence of Actinomycetospora sp. SF1 isolated from the rhizosphere soil.</title>
        <authorList>
            <person name="Duangmal K."/>
            <person name="Chantavorakit T."/>
        </authorList>
    </citation>
    <scope>NUCLEOTIDE SEQUENCE [LARGE SCALE GENOMIC DNA]</scope>
    <source>
        <strain evidence="8 9">TBRC 5722</strain>
    </source>
</reference>
<accession>A0ABS8P612</accession>
<evidence type="ECO:0000256" key="3">
    <source>
        <dbReference type="ARBA" id="ARBA00022801"/>
    </source>
</evidence>
<evidence type="ECO:0000256" key="4">
    <source>
        <dbReference type="ARBA" id="ARBA00022825"/>
    </source>
</evidence>
<organism evidence="8 9">
    <name type="scientific">Actinomycetospora endophytica</name>
    <dbReference type="NCBI Taxonomy" id="2291215"/>
    <lineage>
        <taxon>Bacteria</taxon>
        <taxon>Bacillati</taxon>
        <taxon>Actinomycetota</taxon>
        <taxon>Actinomycetes</taxon>
        <taxon>Pseudonocardiales</taxon>
        <taxon>Pseudonocardiaceae</taxon>
        <taxon>Actinomycetospora</taxon>
    </lineage>
</organism>
<dbReference type="PANTHER" id="PTHR43806">
    <property type="entry name" value="PEPTIDASE S8"/>
    <property type="match status" value="1"/>
</dbReference>
<dbReference type="SUPFAM" id="SSF52743">
    <property type="entry name" value="Subtilisin-like"/>
    <property type="match status" value="1"/>
</dbReference>
<feature type="active site" description="Charge relay system" evidence="5">
    <location>
        <position position="397"/>
    </location>
</feature>
<dbReference type="Pfam" id="PF00082">
    <property type="entry name" value="Peptidase_S8"/>
    <property type="match status" value="1"/>
</dbReference>
<keyword evidence="2 5" id="KW-0645">Protease</keyword>
<protein>
    <submittedName>
        <fullName evidence="8">S8 family serine peptidase</fullName>
    </submittedName>
</protein>
<dbReference type="PROSITE" id="PS00138">
    <property type="entry name" value="SUBTILASE_SER"/>
    <property type="match status" value="1"/>
</dbReference>
<evidence type="ECO:0000256" key="5">
    <source>
        <dbReference type="PROSITE-ProRule" id="PRU01240"/>
    </source>
</evidence>
<feature type="active site" description="Charge relay system" evidence="5">
    <location>
        <position position="196"/>
    </location>
</feature>
<dbReference type="InterPro" id="IPR015500">
    <property type="entry name" value="Peptidase_S8_subtilisin-rel"/>
</dbReference>
<comment type="caution">
    <text evidence="8">The sequence shown here is derived from an EMBL/GenBank/DDBJ whole genome shotgun (WGS) entry which is preliminary data.</text>
</comment>
<proteinExistence type="inferred from homology"/>
<dbReference type="PANTHER" id="PTHR43806:SF11">
    <property type="entry name" value="CEREVISIN-RELATED"/>
    <property type="match status" value="1"/>
</dbReference>
<keyword evidence="4 5" id="KW-0720">Serine protease</keyword>
<evidence type="ECO:0000256" key="2">
    <source>
        <dbReference type="ARBA" id="ARBA00022670"/>
    </source>
</evidence>
<keyword evidence="9" id="KW-1185">Reference proteome</keyword>
<dbReference type="PRINTS" id="PR00723">
    <property type="entry name" value="SUBTILISIN"/>
</dbReference>
<dbReference type="InterPro" id="IPR050131">
    <property type="entry name" value="Peptidase_S8_subtilisin-like"/>
</dbReference>
<name>A0ABS8P612_9PSEU</name>
<evidence type="ECO:0000313" key="9">
    <source>
        <dbReference type="Proteomes" id="UP001199469"/>
    </source>
</evidence>